<dbReference type="EMBL" id="AP023094">
    <property type="protein sequence ID" value="BCE44946.1"/>
    <property type="molecule type" value="Genomic_DNA"/>
</dbReference>
<dbReference type="EMBL" id="AP023099">
    <property type="protein sequence ID" value="BCE88490.1"/>
    <property type="molecule type" value="Genomic_DNA"/>
</dbReference>
<evidence type="ECO:0000259" key="1">
    <source>
        <dbReference type="Pfam" id="PF24407"/>
    </source>
</evidence>
<organism evidence="2">
    <name type="scientific">Bradyrhizobium diazoefficiens</name>
    <dbReference type="NCBI Taxonomy" id="1355477"/>
    <lineage>
        <taxon>Bacteria</taxon>
        <taxon>Pseudomonadati</taxon>
        <taxon>Pseudomonadota</taxon>
        <taxon>Alphaproteobacteria</taxon>
        <taxon>Hyphomicrobiales</taxon>
        <taxon>Nitrobacteraceae</taxon>
        <taxon>Bradyrhizobium</taxon>
    </lineage>
</organism>
<reference evidence="3" key="3">
    <citation type="submission" date="2020-05" db="EMBL/GenBank/DDBJ databases">
        <title>Complete genome sequence of Bradyrhizobium diazoefficiens XF4 isolated from soybean nodule.</title>
        <authorList>
            <person name="Noda R."/>
            <person name="Kakizaki K."/>
            <person name="Minamisawa K."/>
        </authorList>
    </citation>
    <scope>NUCLEOTIDE SEQUENCE</scope>
    <source>
        <strain evidence="3">XF4</strain>
    </source>
</reference>
<evidence type="ECO:0000313" key="4">
    <source>
        <dbReference type="EMBL" id="BCE88490.1"/>
    </source>
</evidence>
<reference evidence="2" key="1">
    <citation type="submission" date="2020-05" db="EMBL/GenBank/DDBJ databases">
        <title>Complete genome sequence of Bradyrhizobium diazoefficiens XF1 isolated from soybean nodule.</title>
        <authorList>
            <person name="Noda R."/>
            <person name="Kakizaki K."/>
            <person name="Minamisawa K."/>
        </authorList>
    </citation>
    <scope>NUCLEOTIDE SEQUENCE</scope>
    <source>
        <strain evidence="2">XF1</strain>
    </source>
</reference>
<dbReference type="Pfam" id="PF24407">
    <property type="entry name" value="HTH_upst_double_PIN"/>
    <property type="match status" value="1"/>
</dbReference>
<evidence type="ECO:0000313" key="2">
    <source>
        <dbReference type="EMBL" id="BCE18694.1"/>
    </source>
</evidence>
<reference evidence="4" key="2">
    <citation type="submission" date="2020-05" db="EMBL/GenBank/DDBJ databases">
        <title>Complete genome sequence of Bradyrhizobium diazoefficiens XF10 isolated from soybean nodule.</title>
        <authorList>
            <person name="Noda R."/>
            <person name="Kakizaki K."/>
            <person name="Minamisawa K."/>
        </authorList>
    </citation>
    <scope>NUCLEOTIDE SEQUENCE</scope>
    <source>
        <strain evidence="4">XF10</strain>
    </source>
</reference>
<dbReference type="EMBL" id="AP023091">
    <property type="protein sequence ID" value="BCE18694.1"/>
    <property type="molecule type" value="Genomic_DNA"/>
</dbReference>
<name>A0A809WU23_9BRAD</name>
<accession>A0A809WU23</accession>
<protein>
    <recommendedName>
        <fullName evidence="1">HTH domain-containing protein</fullName>
    </recommendedName>
</protein>
<proteinExistence type="predicted"/>
<dbReference type="InterPro" id="IPR056620">
    <property type="entry name" value="HTH_next_PIN-TPR-GreABC"/>
</dbReference>
<sequence length="1286" mass="143243">MYVHVRDQLRKPVRSHKTVIADFNVLQGIAEDAANSSTALARIEERLSNHGMGPLTAAVPGFLVDAETNKRAARVRRIRFFERSSHLEEATDLAQSLMDGPLAATSAEIKADALAWCARVLLAKPDKQEANRALDAARHIKRTEAVLIAEALLDSYNDRASEALRKLSLINSNDARAASFVVVINAKDKPDALDWFYRAGLSTSNISSDGKFFLLKKQLDSEMWPEALSTANELQDADLEQTPALAFEAADAHLVQAAPVELRSFIRSHLPFDADPIPLADDASALEERRKACVLYERGAALASALGCTWASNDASDRALWLKLRDPSSRTAALAELQMSMRNPQHSLRRLPMALQFGLKLDLQAVESELDRQDTLSDGSSPEVALARFSLALTKSSAREVAAYIAEHKAKLIKHLNPIYIASVEIQMLIQSGQTDLAEERIYELPSSNDVETLRGRLKRILAEAKGANPVEAREAEFKASNSLADLANLVHRLEEQSDWSRMVIYGREFFNRTHELSACKSLAHALFETKNYDGVLQLLNQHPDLLAQSDYLEAIRAWSLYQTGDVRTCRDAVITLRAKRDEHDDRVLLVNLAIASGDWTSLGAFVEQEWERRSERTADELLRAGQLAHHLGSGRARQLIDEAADRSNGDPRILIGCYGAAIGAGREDEQTTRWLENAAALSGDDGPVQRMSLKDIVERHPEWQQRETRTWEQLRAGDLPMFGAGHLLNRTLFEMMLMPAIANSDTQDARRRSPVYAYSGARRFFHSTAKTAAFDPTALLTLELLGSLKGAFEFFDTIIIPHGTLGWLFEEKQRVQFHQPSRIVDARTVKDLVDAKKLTVFDRTVPIDLEFASEVGDDLAAMFAEAENSVGSGGRQKLVVRSSPIHRVGSLMEEEADLGAHAAFVCSCADVVAALARLGQLTQAEEQRAVSYLKIQEKPWPSSVSIEAGALLYLDELSVTYLQHIRVLGKLHDAGLIGIVPPSEMLQSDGFTKYEGLAKRVTAIIDGVRGTLFNGIETGKVTLAPSTSEEDHLSKRLQRHPTFELMRVAALADVVVVDDRHFNQHGNITGDFGVRQVWTTYDLLTFSLSNSDMREKVTALRRAGLCFIPLRQDELMEFVQKAPVVDGKLIETAELKAVRESILVAQLSDSLQLPKEAVWLDTVSLCFMETIKAQWPDGIDEATAIARSNWLLEQFDIRRWASRYCGQGQPNAMNARYRVQILSLGMLNTGVKFETKKKYWRWYESALLEQVRQEERELYADIIEQVRSLILDAATKDPKEAADDA</sequence>
<feature type="domain" description="HTH" evidence="1">
    <location>
        <begin position="694"/>
        <end position="763"/>
    </location>
</feature>
<gene>
    <name evidence="4" type="ORF">XF10B_12880</name>
    <name evidence="2" type="ORF">XF1B_13750</name>
    <name evidence="3" type="ORF">XF4B_12950</name>
</gene>
<evidence type="ECO:0000313" key="3">
    <source>
        <dbReference type="EMBL" id="BCE44946.1"/>
    </source>
</evidence>